<dbReference type="InterPro" id="IPR020845">
    <property type="entry name" value="AMP-binding_CS"/>
</dbReference>
<sequence>MTPTPALRVTRVARLAGVLSRVREETWALYQVGRAGALRPMPLRRLPELSRAMRAYGPTGGAVRVAALRFGDRTALIDERGALSFAQLDTRSDALANAWRGRGLRGGDGVAILTRNHRGFVDALFAAAKSGARIVFLNTDFGAGQLRDVLAREGADLLVHDAEYLDAVAGIDLRLGCITAWNDAPTAESLDGLIERGDPSPPPSPATRARLVILTSGTTGTPKGAPRTEPRSLLPAGGLLSKAPFRAGEVTECCVPLFHALGFGHLMLSLLMGSTLIVRRRFEAGHILRSLAERRATAMIAVPIMLRRLIDLGPQTFSGRDLSALRIVFVAGSQLGTALCREAMDAFGPVVYNMYGSTEVAYATLATPVDLAVEPGCVGRVVPGTAVKLYDDRNRPVPVGSPGRIFVGNDITFDGYTGGGGKESIDGLLATGDIGHFDADGRLFIDGREDDMIVSGGENVFPGEVEDALAAHPAICEAAVVAVADDEYGQRLRSFIVLRPGATLTEHDVKEIVRQRLARFKVPRDVYFVEALPRNPTGKVVKRLLDTGGTPD</sequence>
<dbReference type="GO" id="GO:0004467">
    <property type="term" value="F:long-chain fatty acid-CoA ligase activity"/>
    <property type="evidence" value="ECO:0007669"/>
    <property type="project" value="UniProtKB-EC"/>
</dbReference>
<comment type="similarity">
    <text evidence="1">Belongs to the ATP-dependent AMP-binding enzyme family.</text>
</comment>
<evidence type="ECO:0000256" key="5">
    <source>
        <dbReference type="ARBA" id="ARBA00069710"/>
    </source>
</evidence>
<dbReference type="Gene3D" id="3.40.50.12780">
    <property type="entry name" value="N-terminal domain of ligase-like"/>
    <property type="match status" value="1"/>
</dbReference>
<dbReference type="Pfam" id="PF00501">
    <property type="entry name" value="AMP-binding"/>
    <property type="match status" value="1"/>
</dbReference>
<dbReference type="CDD" id="cd04433">
    <property type="entry name" value="AFD_class_I"/>
    <property type="match status" value="1"/>
</dbReference>
<feature type="domain" description="AMP-dependent synthetase/ligase" evidence="9">
    <location>
        <begin position="66"/>
        <end position="416"/>
    </location>
</feature>
<dbReference type="InterPro" id="IPR045851">
    <property type="entry name" value="AMP-bd_C_sf"/>
</dbReference>
<organism evidence="11 12">
    <name type="scientific">Mycobacterium mantenii</name>
    <dbReference type="NCBI Taxonomy" id="560555"/>
    <lineage>
        <taxon>Bacteria</taxon>
        <taxon>Bacillati</taxon>
        <taxon>Actinomycetota</taxon>
        <taxon>Actinomycetes</taxon>
        <taxon>Mycobacteriales</taxon>
        <taxon>Mycobacteriaceae</taxon>
        <taxon>Mycobacterium</taxon>
        <taxon>Mycobacterium avium complex (MAC)</taxon>
    </lineage>
</organism>
<dbReference type="AlphaFoldDB" id="A0A1A2TIP8"/>
<comment type="caution">
    <text evidence="11">The sequence shown here is derived from an EMBL/GenBank/DDBJ whole genome shotgun (WGS) entry which is preliminary data.</text>
</comment>
<dbReference type="FunFam" id="3.30.300.30:FF:000008">
    <property type="entry name" value="2,3-dihydroxybenzoate-AMP ligase"/>
    <property type="match status" value="1"/>
</dbReference>
<dbReference type="Pfam" id="PF13193">
    <property type="entry name" value="AMP-binding_C"/>
    <property type="match status" value="1"/>
</dbReference>
<dbReference type="GO" id="GO:0031956">
    <property type="term" value="F:medium-chain fatty acid-CoA ligase activity"/>
    <property type="evidence" value="ECO:0007669"/>
    <property type="project" value="TreeGrafter"/>
</dbReference>
<dbReference type="InterPro" id="IPR042099">
    <property type="entry name" value="ANL_N_sf"/>
</dbReference>
<accession>A0A1A2TIP8</accession>
<reference evidence="11 12" key="1">
    <citation type="submission" date="2016-06" db="EMBL/GenBank/DDBJ databases">
        <authorList>
            <person name="Kjaerup R.B."/>
            <person name="Dalgaard T.S."/>
            <person name="Juul-Madsen H.R."/>
        </authorList>
    </citation>
    <scope>NUCLEOTIDE SEQUENCE [LARGE SCALE GENOMIC DNA]</scope>
    <source>
        <strain evidence="11 12">E152</strain>
    </source>
</reference>
<dbReference type="PANTHER" id="PTHR43201:SF5">
    <property type="entry name" value="MEDIUM-CHAIN ACYL-COA LIGASE ACSF2, MITOCHONDRIAL"/>
    <property type="match status" value="1"/>
</dbReference>
<evidence type="ECO:0000256" key="4">
    <source>
        <dbReference type="ARBA" id="ARBA00036813"/>
    </source>
</evidence>
<dbReference type="InterPro" id="IPR025110">
    <property type="entry name" value="AMP-bd_C"/>
</dbReference>
<evidence type="ECO:0000256" key="3">
    <source>
        <dbReference type="ARBA" id="ARBA00026121"/>
    </source>
</evidence>
<evidence type="ECO:0000256" key="8">
    <source>
        <dbReference type="ARBA" id="ARBA00083882"/>
    </source>
</evidence>
<proteinExistence type="inferred from homology"/>
<protein>
    <recommendedName>
        <fullName evidence="5">Long-chain-fatty-acid--CoA ligase FadD13</fullName>
        <ecNumber evidence="3">6.2.1.3</ecNumber>
    </recommendedName>
    <alternativeName>
        <fullName evidence="6">Fatty acyl-CoA ligase</fullName>
    </alternativeName>
    <alternativeName>
        <fullName evidence="8">Fatty acyl-CoA synthetase</fullName>
    </alternativeName>
    <alternativeName>
        <fullName evidence="7">Very-long-chain fatty-acyl-CoA synthetase</fullName>
    </alternativeName>
</protein>
<comment type="catalytic activity">
    <reaction evidence="4">
        <text>a long-chain fatty acid + ATP + CoA = a long-chain fatty acyl-CoA + AMP + diphosphate</text>
        <dbReference type="Rhea" id="RHEA:15421"/>
        <dbReference type="ChEBI" id="CHEBI:30616"/>
        <dbReference type="ChEBI" id="CHEBI:33019"/>
        <dbReference type="ChEBI" id="CHEBI:57287"/>
        <dbReference type="ChEBI" id="CHEBI:57560"/>
        <dbReference type="ChEBI" id="CHEBI:83139"/>
        <dbReference type="ChEBI" id="CHEBI:456215"/>
        <dbReference type="EC" id="6.2.1.3"/>
    </reaction>
</comment>
<evidence type="ECO:0000256" key="7">
    <source>
        <dbReference type="ARBA" id="ARBA00080667"/>
    </source>
</evidence>
<evidence type="ECO:0000259" key="10">
    <source>
        <dbReference type="Pfam" id="PF13193"/>
    </source>
</evidence>
<evidence type="ECO:0000259" key="9">
    <source>
        <dbReference type="Pfam" id="PF00501"/>
    </source>
</evidence>
<dbReference type="PANTHER" id="PTHR43201">
    <property type="entry name" value="ACYL-COA SYNTHETASE"/>
    <property type="match status" value="1"/>
</dbReference>
<evidence type="ECO:0000256" key="2">
    <source>
        <dbReference type="ARBA" id="ARBA00022598"/>
    </source>
</evidence>
<evidence type="ECO:0000313" key="12">
    <source>
        <dbReference type="Proteomes" id="UP000092389"/>
    </source>
</evidence>
<gene>
    <name evidence="11" type="ORF">A5683_21185</name>
</gene>
<dbReference type="SUPFAM" id="SSF56801">
    <property type="entry name" value="Acetyl-CoA synthetase-like"/>
    <property type="match status" value="1"/>
</dbReference>
<feature type="domain" description="AMP-binding enzyme C-terminal" evidence="10">
    <location>
        <begin position="464"/>
        <end position="539"/>
    </location>
</feature>
<dbReference type="EC" id="6.2.1.3" evidence="3"/>
<evidence type="ECO:0000256" key="6">
    <source>
        <dbReference type="ARBA" id="ARBA00076959"/>
    </source>
</evidence>
<dbReference type="InterPro" id="IPR000873">
    <property type="entry name" value="AMP-dep_synth/lig_dom"/>
</dbReference>
<evidence type="ECO:0000256" key="1">
    <source>
        <dbReference type="ARBA" id="ARBA00006432"/>
    </source>
</evidence>
<keyword evidence="2" id="KW-0436">Ligase</keyword>
<dbReference type="PROSITE" id="PS00455">
    <property type="entry name" value="AMP_BINDING"/>
    <property type="match status" value="1"/>
</dbReference>
<dbReference type="RefSeq" id="WP_067909476.1">
    <property type="nucleotide sequence ID" value="NZ_LZJP01000130.1"/>
</dbReference>
<dbReference type="EMBL" id="LZJU01000067">
    <property type="protein sequence ID" value="OBH76308.1"/>
    <property type="molecule type" value="Genomic_DNA"/>
</dbReference>
<dbReference type="Gene3D" id="3.30.300.30">
    <property type="match status" value="1"/>
</dbReference>
<name>A0A1A2TIP8_MYCNT</name>
<evidence type="ECO:0000313" key="11">
    <source>
        <dbReference type="EMBL" id="OBH76308.1"/>
    </source>
</evidence>
<dbReference type="Proteomes" id="UP000092389">
    <property type="component" value="Unassembled WGS sequence"/>
</dbReference>